<dbReference type="GO" id="GO:0005737">
    <property type="term" value="C:cytoplasm"/>
    <property type="evidence" value="ECO:0007669"/>
    <property type="project" value="TreeGrafter"/>
</dbReference>
<dbReference type="PANTHER" id="PTHR21621">
    <property type="entry name" value="RIBOSOMAL PROTEIN S6 MODIFICATION PROTEIN"/>
    <property type="match status" value="1"/>
</dbReference>
<dbReference type="InterPro" id="IPR004218">
    <property type="entry name" value="GSHS_ATP-bd"/>
</dbReference>
<proteinExistence type="predicted"/>
<dbReference type="Proteomes" id="UP000308528">
    <property type="component" value="Unassembled WGS sequence"/>
</dbReference>
<organism evidence="3 4">
    <name type="scientific">Neolewinella litorea</name>
    <dbReference type="NCBI Taxonomy" id="2562452"/>
    <lineage>
        <taxon>Bacteria</taxon>
        <taxon>Pseudomonadati</taxon>
        <taxon>Bacteroidota</taxon>
        <taxon>Saprospiria</taxon>
        <taxon>Saprospirales</taxon>
        <taxon>Lewinellaceae</taxon>
        <taxon>Neolewinella</taxon>
    </lineage>
</organism>
<dbReference type="Pfam" id="PF02955">
    <property type="entry name" value="GSH-S_ATP"/>
    <property type="match status" value="1"/>
</dbReference>
<dbReference type="SUPFAM" id="SSF56059">
    <property type="entry name" value="Glutathione synthetase ATP-binding domain-like"/>
    <property type="match status" value="1"/>
</dbReference>
<accession>A0A4S4NU33</accession>
<dbReference type="GO" id="GO:0005524">
    <property type="term" value="F:ATP binding"/>
    <property type="evidence" value="ECO:0007669"/>
    <property type="project" value="UniProtKB-UniRule"/>
</dbReference>
<reference evidence="3 4" key="1">
    <citation type="submission" date="2019-04" db="EMBL/GenBank/DDBJ databases">
        <title>Lewinella litorea sp. nov., isolated from a marine sand.</title>
        <authorList>
            <person name="Yoon J.-H."/>
        </authorList>
    </citation>
    <scope>NUCLEOTIDE SEQUENCE [LARGE SCALE GENOMIC DNA]</scope>
    <source>
        <strain evidence="3 4">HSMS-39</strain>
    </source>
</reference>
<protein>
    <submittedName>
        <fullName evidence="3">Glutathione synthetase</fullName>
    </submittedName>
</protein>
<dbReference type="PANTHER" id="PTHR21621:SF4">
    <property type="entry name" value="GLUTATHIONE SYNTHETASE"/>
    <property type="match status" value="1"/>
</dbReference>
<sequence>MKRLTFLVLTDHSGHSDQNSLYALVNTLADDPRCARVDLASRGHAVNRDFFAGGGARVHGFTVKQSLRYLPDGSGFQHGLSELDPADYDVVWLRLPHPVGEGFFNRLSERLRDCAPLVVNDPEGIRATSTKAFLTNFPDLTPPTRLVATPGEVAAFAGEFPIVLKPLRAYGGHGIVRVDHPEQDVEELFPTGGTAYLAMKFLKNVSEGDKRILVVNGRILAASLRIPPPGEWLCNVAQGGRSVAAEVTPREQAMVDALTPHLLDHGICFAGIDTLVNDFGERVLSEINTLSIGGFPQAEAQTGRPILRQAIDELFSYCYDRC</sequence>
<dbReference type="PROSITE" id="PS50975">
    <property type="entry name" value="ATP_GRASP"/>
    <property type="match status" value="1"/>
</dbReference>
<dbReference type="GO" id="GO:0046872">
    <property type="term" value="F:metal ion binding"/>
    <property type="evidence" value="ECO:0007669"/>
    <property type="project" value="InterPro"/>
</dbReference>
<dbReference type="AlphaFoldDB" id="A0A4S4NU33"/>
<name>A0A4S4NU33_9BACT</name>
<dbReference type="RefSeq" id="WP_136458555.1">
    <property type="nucleotide sequence ID" value="NZ_SRSF01000003.1"/>
</dbReference>
<dbReference type="InterPro" id="IPR013815">
    <property type="entry name" value="ATP_grasp_subdomain_1"/>
</dbReference>
<dbReference type="GO" id="GO:0004363">
    <property type="term" value="F:glutathione synthase activity"/>
    <property type="evidence" value="ECO:0007669"/>
    <property type="project" value="InterPro"/>
</dbReference>
<dbReference type="Gene3D" id="3.40.50.20">
    <property type="match status" value="1"/>
</dbReference>
<keyword evidence="4" id="KW-1185">Reference proteome</keyword>
<evidence type="ECO:0000313" key="3">
    <source>
        <dbReference type="EMBL" id="THH39750.1"/>
    </source>
</evidence>
<evidence type="ECO:0000259" key="2">
    <source>
        <dbReference type="PROSITE" id="PS50975"/>
    </source>
</evidence>
<dbReference type="EMBL" id="SRSF01000003">
    <property type="protein sequence ID" value="THH39750.1"/>
    <property type="molecule type" value="Genomic_DNA"/>
</dbReference>
<keyword evidence="1" id="KW-0067">ATP-binding</keyword>
<feature type="domain" description="ATP-grasp" evidence="2">
    <location>
        <begin position="131"/>
        <end position="315"/>
    </location>
</feature>
<evidence type="ECO:0000256" key="1">
    <source>
        <dbReference type="PROSITE-ProRule" id="PRU00409"/>
    </source>
</evidence>
<dbReference type="InterPro" id="IPR011761">
    <property type="entry name" value="ATP-grasp"/>
</dbReference>
<gene>
    <name evidence="3" type="ORF">E4021_09035</name>
</gene>
<dbReference type="Gene3D" id="3.30.470.20">
    <property type="entry name" value="ATP-grasp fold, B domain"/>
    <property type="match status" value="1"/>
</dbReference>
<dbReference type="OrthoDB" id="9785415at2"/>
<keyword evidence="1" id="KW-0547">Nucleotide-binding</keyword>
<dbReference type="Gene3D" id="3.30.1490.20">
    <property type="entry name" value="ATP-grasp fold, A domain"/>
    <property type="match status" value="1"/>
</dbReference>
<evidence type="ECO:0000313" key="4">
    <source>
        <dbReference type="Proteomes" id="UP000308528"/>
    </source>
</evidence>
<comment type="caution">
    <text evidence="3">The sequence shown here is derived from an EMBL/GenBank/DDBJ whole genome shotgun (WGS) entry which is preliminary data.</text>
</comment>